<evidence type="ECO:0000313" key="2">
    <source>
        <dbReference type="EMBL" id="KAG7330937.1"/>
    </source>
</evidence>
<sequence length="85" mass="9455">MTTLHITWAPDVILTPVDGSRRSGRRRRREERRVPSSSAAWSSGSAALSDRASSHPFSRDHCPNAHMQVMPPHRLTANPTVKEKG</sequence>
<keyword evidence="3" id="KW-1185">Reference proteome</keyword>
<organism evidence="2 3">
    <name type="scientific">Hemibagrus wyckioides</name>
    <dbReference type="NCBI Taxonomy" id="337641"/>
    <lineage>
        <taxon>Eukaryota</taxon>
        <taxon>Metazoa</taxon>
        <taxon>Chordata</taxon>
        <taxon>Craniata</taxon>
        <taxon>Vertebrata</taxon>
        <taxon>Euteleostomi</taxon>
        <taxon>Actinopterygii</taxon>
        <taxon>Neopterygii</taxon>
        <taxon>Teleostei</taxon>
        <taxon>Ostariophysi</taxon>
        <taxon>Siluriformes</taxon>
        <taxon>Bagridae</taxon>
        <taxon>Hemibagrus</taxon>
    </lineage>
</organism>
<protein>
    <submittedName>
        <fullName evidence="2">Uncharacterized protein</fullName>
    </submittedName>
</protein>
<feature type="compositionally biased region" description="Low complexity" evidence="1">
    <location>
        <begin position="36"/>
        <end position="49"/>
    </location>
</feature>
<dbReference type="Proteomes" id="UP000824219">
    <property type="component" value="Linkage Group LG06"/>
</dbReference>
<evidence type="ECO:0000256" key="1">
    <source>
        <dbReference type="SAM" id="MobiDB-lite"/>
    </source>
</evidence>
<gene>
    <name evidence="2" type="ORF">KOW79_004906</name>
</gene>
<dbReference type="AlphaFoldDB" id="A0A9D3SNS1"/>
<evidence type="ECO:0000313" key="3">
    <source>
        <dbReference type="Proteomes" id="UP000824219"/>
    </source>
</evidence>
<proteinExistence type="predicted"/>
<feature type="region of interest" description="Disordered" evidence="1">
    <location>
        <begin position="15"/>
        <end position="85"/>
    </location>
</feature>
<reference evidence="2 3" key="1">
    <citation type="submission" date="2021-06" db="EMBL/GenBank/DDBJ databases">
        <title>Chromosome-level genome assembly of the red-tail catfish (Hemibagrus wyckioides).</title>
        <authorList>
            <person name="Shao F."/>
        </authorList>
    </citation>
    <scope>NUCLEOTIDE SEQUENCE [LARGE SCALE GENOMIC DNA]</scope>
    <source>
        <strain evidence="2">EC202008001</strain>
        <tissue evidence="2">Blood</tissue>
    </source>
</reference>
<dbReference type="EMBL" id="JAHKSW010000006">
    <property type="protein sequence ID" value="KAG7330937.1"/>
    <property type="molecule type" value="Genomic_DNA"/>
</dbReference>
<name>A0A9D3SNS1_9TELE</name>
<accession>A0A9D3SNS1</accession>
<comment type="caution">
    <text evidence="2">The sequence shown here is derived from an EMBL/GenBank/DDBJ whole genome shotgun (WGS) entry which is preliminary data.</text>
</comment>